<evidence type="ECO:0000313" key="3">
    <source>
        <dbReference type="EMBL" id="MCJ0762316.1"/>
    </source>
</evidence>
<keyword evidence="4" id="KW-1185">Reference proteome</keyword>
<dbReference type="NCBIfam" id="TIGR00369">
    <property type="entry name" value="unchar_dom_1"/>
    <property type="match status" value="1"/>
</dbReference>
<evidence type="ECO:0000256" key="1">
    <source>
        <dbReference type="ARBA" id="ARBA00022801"/>
    </source>
</evidence>
<dbReference type="EMBL" id="JALGBI010000001">
    <property type="protein sequence ID" value="MCJ0762316.1"/>
    <property type="molecule type" value="Genomic_DNA"/>
</dbReference>
<dbReference type="GO" id="GO:0005829">
    <property type="term" value="C:cytosol"/>
    <property type="evidence" value="ECO:0007669"/>
    <property type="project" value="TreeGrafter"/>
</dbReference>
<protein>
    <submittedName>
        <fullName evidence="3">PaaI family thioesterase</fullName>
    </submittedName>
</protein>
<evidence type="ECO:0000313" key="4">
    <source>
        <dbReference type="Proteomes" id="UP001139447"/>
    </source>
</evidence>
<dbReference type="CDD" id="cd03443">
    <property type="entry name" value="PaaI_thioesterase"/>
    <property type="match status" value="1"/>
</dbReference>
<evidence type="ECO:0000259" key="2">
    <source>
        <dbReference type="Pfam" id="PF03061"/>
    </source>
</evidence>
<organism evidence="3 4">
    <name type="scientific">Variovorax terrae</name>
    <dbReference type="NCBI Taxonomy" id="2923278"/>
    <lineage>
        <taxon>Bacteria</taxon>
        <taxon>Pseudomonadati</taxon>
        <taxon>Pseudomonadota</taxon>
        <taxon>Betaproteobacteria</taxon>
        <taxon>Burkholderiales</taxon>
        <taxon>Comamonadaceae</taxon>
        <taxon>Variovorax</taxon>
    </lineage>
</organism>
<dbReference type="RefSeq" id="WP_243304457.1">
    <property type="nucleotide sequence ID" value="NZ_JALGBI010000001.1"/>
</dbReference>
<proteinExistence type="predicted"/>
<dbReference type="InterPro" id="IPR006683">
    <property type="entry name" value="Thioestr_dom"/>
</dbReference>
<dbReference type="SUPFAM" id="SSF54637">
    <property type="entry name" value="Thioesterase/thiol ester dehydrase-isomerase"/>
    <property type="match status" value="1"/>
</dbReference>
<gene>
    <name evidence="3" type="ORF">MMF98_03750</name>
</gene>
<comment type="caution">
    <text evidence="3">The sequence shown here is derived from an EMBL/GenBank/DDBJ whole genome shotgun (WGS) entry which is preliminary data.</text>
</comment>
<dbReference type="GO" id="GO:0061522">
    <property type="term" value="F:1,4-dihydroxy-2-naphthoyl-CoA thioesterase activity"/>
    <property type="evidence" value="ECO:0007669"/>
    <property type="project" value="TreeGrafter"/>
</dbReference>
<accession>A0A9X1VR62</accession>
<dbReference type="Pfam" id="PF03061">
    <property type="entry name" value="4HBT"/>
    <property type="match status" value="1"/>
</dbReference>
<dbReference type="PANTHER" id="PTHR43240:SF1">
    <property type="entry name" value="BLR5584 PROTEIN"/>
    <property type="match status" value="1"/>
</dbReference>
<reference evidence="3" key="1">
    <citation type="submission" date="2022-03" db="EMBL/GenBank/DDBJ databases">
        <authorList>
            <person name="Woo C.Y."/>
        </authorList>
    </citation>
    <scope>NUCLEOTIDE SEQUENCE</scope>
    <source>
        <strain evidence="3">CYS-02</strain>
    </source>
</reference>
<dbReference type="InterPro" id="IPR003736">
    <property type="entry name" value="PAAI_dom"/>
</dbReference>
<keyword evidence="1" id="KW-0378">Hydrolase</keyword>
<dbReference type="AlphaFoldDB" id="A0A9X1VR62"/>
<feature type="domain" description="Thioesterase" evidence="2">
    <location>
        <begin position="87"/>
        <end position="164"/>
    </location>
</feature>
<dbReference type="Proteomes" id="UP001139447">
    <property type="component" value="Unassembled WGS sequence"/>
</dbReference>
<dbReference type="Gene3D" id="3.10.129.10">
    <property type="entry name" value="Hotdog Thioesterase"/>
    <property type="match status" value="1"/>
</dbReference>
<name>A0A9X1VR62_9BURK</name>
<sequence length="186" mass="19415">MTQNTPLETWLAQEREVAARLEAGCGPGVATPAQLAGKTGLEMMQAMLRGELPYPPIARTLDFQLMEVGEGRALFQGTPGPAHLNPMGGVHGGWYATLLDSALGCAVHTLMPAGRGYTTAELGVNLVKAIGPKAPRVRAEGKVIHCGRQLATAEARLYGPDGTLYAHATTTCLVFDLPKAPAGTGA</sequence>
<dbReference type="PANTHER" id="PTHR43240">
    <property type="entry name" value="1,4-DIHYDROXY-2-NAPHTHOYL-COA THIOESTERASE 1"/>
    <property type="match status" value="1"/>
</dbReference>
<dbReference type="InterPro" id="IPR029069">
    <property type="entry name" value="HotDog_dom_sf"/>
</dbReference>